<dbReference type="NCBIfam" id="NF047691">
    <property type="entry name" value="LIC13344_fam"/>
    <property type="match status" value="1"/>
</dbReference>
<dbReference type="AlphaFoldDB" id="N1WMM8"/>
<dbReference type="STRING" id="1218598.LEP1GSC060_2785"/>
<dbReference type="RefSeq" id="WP_002999646.1">
    <property type="nucleotide sequence ID" value="NZ_AOHC02000022.1"/>
</dbReference>
<evidence type="ECO:0000313" key="2">
    <source>
        <dbReference type="Proteomes" id="UP000012313"/>
    </source>
</evidence>
<dbReference type="Proteomes" id="UP000012313">
    <property type="component" value="Unassembled WGS sequence"/>
</dbReference>
<gene>
    <name evidence="1" type="ORF">LEP1GSC060_2785</name>
</gene>
<dbReference type="EMBL" id="AOHC02000022">
    <property type="protein sequence ID" value="EMY78409.1"/>
    <property type="molecule type" value="Genomic_DNA"/>
</dbReference>
<organism evidence="1 2">
    <name type="scientific">Leptospira weilii serovar Ranarum str. ICFT</name>
    <dbReference type="NCBI Taxonomy" id="1218598"/>
    <lineage>
        <taxon>Bacteria</taxon>
        <taxon>Pseudomonadati</taxon>
        <taxon>Spirochaetota</taxon>
        <taxon>Spirochaetia</taxon>
        <taxon>Leptospirales</taxon>
        <taxon>Leptospiraceae</taxon>
        <taxon>Leptospira</taxon>
    </lineage>
</organism>
<protein>
    <submittedName>
        <fullName evidence="1">Uncharacterized protein</fullName>
    </submittedName>
</protein>
<keyword evidence="2" id="KW-1185">Reference proteome</keyword>
<accession>N1WMM8</accession>
<proteinExistence type="predicted"/>
<comment type="caution">
    <text evidence="1">The sequence shown here is derived from an EMBL/GenBank/DDBJ whole genome shotgun (WGS) entry which is preliminary data.</text>
</comment>
<evidence type="ECO:0000313" key="1">
    <source>
        <dbReference type="EMBL" id="EMY78409.1"/>
    </source>
</evidence>
<reference evidence="1" key="1">
    <citation type="submission" date="2013-03" db="EMBL/GenBank/DDBJ databases">
        <authorList>
            <person name="Harkins D.M."/>
            <person name="Durkin A.S."/>
            <person name="Brinkac L.M."/>
            <person name="Haft D.H."/>
            <person name="Selengut J.D."/>
            <person name="Sanka R."/>
            <person name="DePew J."/>
            <person name="Purushe J."/>
            <person name="Hartskeerl R.A."/>
            <person name="Ahmed A."/>
            <person name="van der Linden H."/>
            <person name="Goris M.G.A."/>
            <person name="Vinetz J.M."/>
            <person name="Sutton G.G."/>
            <person name="Nierman W.C."/>
            <person name="Fouts D.E."/>
        </authorList>
    </citation>
    <scope>NUCLEOTIDE SEQUENCE [LARGE SCALE GENOMIC DNA]</scope>
    <source>
        <strain evidence="1">ICFT</strain>
    </source>
</reference>
<sequence length="102" mass="11875">MIQRNSATAVAEKNPIPDRNNLDPIVLSDIEEKKIVQIAEFVKEQFTTFDWRWDDHSEMSDKAVTSLFLVKNDIAQICEKNPSKIQEFISILEYILEEEFGE</sequence>
<name>N1WMM8_9LEPT</name>